<dbReference type="CDD" id="cd07509">
    <property type="entry name" value="HAD_PPase"/>
    <property type="match status" value="1"/>
</dbReference>
<dbReference type="SUPFAM" id="SSF56784">
    <property type="entry name" value="HAD-like"/>
    <property type="match status" value="1"/>
</dbReference>
<dbReference type="FunFam" id="3.40.50.1000:FF:000060">
    <property type="entry name" value="Haloacid dehalogenase-like hydrolase domain-containing protein 2"/>
    <property type="match status" value="1"/>
</dbReference>
<evidence type="ECO:0000313" key="8">
    <source>
        <dbReference type="Proteomes" id="UP001249851"/>
    </source>
</evidence>
<dbReference type="AlphaFoldDB" id="A0AAD9QHY3"/>
<dbReference type="Pfam" id="PF13344">
    <property type="entry name" value="Hydrolase_6"/>
    <property type="match status" value="1"/>
</dbReference>
<dbReference type="GO" id="GO:0016791">
    <property type="term" value="F:phosphatase activity"/>
    <property type="evidence" value="ECO:0007669"/>
    <property type="project" value="InterPro"/>
</dbReference>
<keyword evidence="3" id="KW-0479">Metal-binding</keyword>
<dbReference type="EMBL" id="JARQWQ010000032">
    <property type="protein sequence ID" value="KAK2561600.1"/>
    <property type="molecule type" value="Genomic_DNA"/>
</dbReference>
<comment type="caution">
    <text evidence="7">The sequence shown here is derived from an EMBL/GenBank/DDBJ whole genome shotgun (WGS) entry which is preliminary data.</text>
</comment>
<dbReference type="NCBIfam" id="TIGR01458">
    <property type="entry name" value="HAD-SF-IIA-hyp3"/>
    <property type="match status" value="1"/>
</dbReference>
<dbReference type="InterPro" id="IPR023214">
    <property type="entry name" value="HAD_sf"/>
</dbReference>
<dbReference type="GO" id="GO:0046872">
    <property type="term" value="F:metal ion binding"/>
    <property type="evidence" value="ECO:0007669"/>
    <property type="project" value="UniProtKB-KW"/>
</dbReference>
<comment type="similarity">
    <text evidence="2">Belongs to the HAD-like hydrolase superfamily.</text>
</comment>
<feature type="domain" description="STAS" evidence="6">
    <location>
        <begin position="1"/>
        <end position="81"/>
    </location>
</feature>
<comment type="cofactor">
    <cofactor evidence="1">
        <name>Mg(2+)</name>
        <dbReference type="ChEBI" id="CHEBI:18420"/>
    </cofactor>
</comment>
<evidence type="ECO:0000256" key="1">
    <source>
        <dbReference type="ARBA" id="ARBA00001946"/>
    </source>
</evidence>
<dbReference type="InterPro" id="IPR002645">
    <property type="entry name" value="STAS_dom"/>
</dbReference>
<keyword evidence="7" id="KW-0378">Hydrolase</keyword>
<dbReference type="InterPro" id="IPR036412">
    <property type="entry name" value="HAD-like_sf"/>
</dbReference>
<proteinExistence type="inferred from homology"/>
<dbReference type="InterPro" id="IPR006355">
    <property type="entry name" value="LHPP/HDHD2"/>
</dbReference>
<dbReference type="Proteomes" id="UP001249851">
    <property type="component" value="Unassembled WGS sequence"/>
</dbReference>
<protein>
    <recommendedName>
        <fullName evidence="5">Haloacid dehalogenase-like hydrolase domain-containing protein 2</fullName>
    </recommendedName>
</protein>
<dbReference type="GO" id="GO:0005737">
    <property type="term" value="C:cytoplasm"/>
    <property type="evidence" value="ECO:0007669"/>
    <property type="project" value="TreeGrafter"/>
</dbReference>
<evidence type="ECO:0000256" key="2">
    <source>
        <dbReference type="ARBA" id="ARBA00007958"/>
    </source>
</evidence>
<reference evidence="7" key="1">
    <citation type="journal article" date="2023" name="G3 (Bethesda)">
        <title>Whole genome assembly and annotation of the endangered Caribbean coral Acropora cervicornis.</title>
        <authorList>
            <person name="Selwyn J.D."/>
            <person name="Vollmer S.V."/>
        </authorList>
    </citation>
    <scope>NUCLEOTIDE SEQUENCE</scope>
    <source>
        <strain evidence="7">K2</strain>
    </source>
</reference>
<dbReference type="Pfam" id="PF13242">
    <property type="entry name" value="Hydrolase_like"/>
    <property type="match status" value="1"/>
</dbReference>
<dbReference type="PROSITE" id="PS50801">
    <property type="entry name" value="STAS"/>
    <property type="match status" value="1"/>
</dbReference>
<gene>
    <name evidence="7" type="ORF">P5673_015586</name>
</gene>
<evidence type="ECO:0000256" key="5">
    <source>
        <dbReference type="ARBA" id="ARBA00039666"/>
    </source>
</evidence>
<evidence type="ECO:0000256" key="3">
    <source>
        <dbReference type="ARBA" id="ARBA00022723"/>
    </source>
</evidence>
<dbReference type="NCBIfam" id="TIGR01460">
    <property type="entry name" value="HAD-SF-IIA"/>
    <property type="match status" value="1"/>
</dbReference>
<keyword evidence="4" id="KW-0460">Magnesium</keyword>
<dbReference type="Gene3D" id="3.40.50.1000">
    <property type="entry name" value="HAD superfamily/HAD-like"/>
    <property type="match status" value="2"/>
</dbReference>
<evidence type="ECO:0000313" key="7">
    <source>
        <dbReference type="EMBL" id="KAK2561600.1"/>
    </source>
</evidence>
<reference evidence="7" key="2">
    <citation type="journal article" date="2023" name="Science">
        <title>Genomic signatures of disease resistance in endangered staghorn corals.</title>
        <authorList>
            <person name="Vollmer S.V."/>
            <person name="Selwyn J.D."/>
            <person name="Despard B.A."/>
            <person name="Roesel C.L."/>
        </authorList>
    </citation>
    <scope>NUCLEOTIDE SEQUENCE</scope>
    <source>
        <strain evidence="7">K2</strain>
    </source>
</reference>
<dbReference type="PANTHER" id="PTHR19288:SF46">
    <property type="entry name" value="HALOACID DEHALOGENASE-LIKE HYDROLASE DOMAIN-CONTAINING PROTEIN 2"/>
    <property type="match status" value="1"/>
</dbReference>
<evidence type="ECO:0000256" key="4">
    <source>
        <dbReference type="ARBA" id="ARBA00022842"/>
    </source>
</evidence>
<dbReference type="InterPro" id="IPR006357">
    <property type="entry name" value="HAD-SF_hydro_IIA"/>
</dbReference>
<organism evidence="7 8">
    <name type="scientific">Acropora cervicornis</name>
    <name type="common">Staghorn coral</name>
    <dbReference type="NCBI Taxonomy" id="6130"/>
    <lineage>
        <taxon>Eukaryota</taxon>
        <taxon>Metazoa</taxon>
        <taxon>Cnidaria</taxon>
        <taxon>Anthozoa</taxon>
        <taxon>Hexacorallia</taxon>
        <taxon>Scleractinia</taxon>
        <taxon>Astrocoeniina</taxon>
        <taxon>Acroporidae</taxon>
        <taxon>Acropora</taxon>
    </lineage>
</organism>
<evidence type="ECO:0000259" key="6">
    <source>
        <dbReference type="PROSITE" id="PS50801"/>
    </source>
</evidence>
<dbReference type="PANTHER" id="PTHR19288">
    <property type="entry name" value="4-NITROPHENYLPHOSPHATASE-RELATED"/>
    <property type="match status" value="1"/>
</dbReference>
<sequence length="256" mass="27882">MAAKIRGVLIDLSGTIHIENTVIPGSIQALKRLRQTGVAIRFVTNTTKESKDTLLKRLTNIGFDIKAEEVFTSLTAARRLVDHRQLRPLLLLGSDAQQDFKGVDVSSPNAVVVGLAPDCFDYEMLNKAFRLLLDGCPLIAIHKVRYYKRGDGLALGPGPFVTALEFASDVKAEVVGKPQPSFFAHALSEMGCDMQSTIMIGDDARDDIGGAEAIGIKGFLVQTGKYRDGDENRLEKPPFAVCRDFAAAVEQICTML</sequence>
<accession>A0AAD9QHY3</accession>
<name>A0AAD9QHY3_ACRCE</name>
<keyword evidence="8" id="KW-1185">Reference proteome</keyword>